<dbReference type="GeneID" id="77291813"/>
<reference evidence="1 2" key="1">
    <citation type="submission" date="2022-05" db="EMBL/GenBank/DDBJ databases">
        <title>Genome Sequencing of Bee-Associated Microbes.</title>
        <authorList>
            <person name="Dunlap C."/>
        </authorList>
    </citation>
    <scope>NUCLEOTIDE SEQUENCE [LARGE SCALE GENOMIC DNA]</scope>
    <source>
        <strain evidence="1 2">NRRL B-04010</strain>
    </source>
</reference>
<dbReference type="Proteomes" id="UP001527181">
    <property type="component" value="Unassembled WGS sequence"/>
</dbReference>
<keyword evidence="2" id="KW-1185">Reference proteome</keyword>
<evidence type="ECO:0000313" key="1">
    <source>
        <dbReference type="EMBL" id="MCY9765024.1"/>
    </source>
</evidence>
<proteinExistence type="predicted"/>
<comment type="caution">
    <text evidence="1">The sequence shown here is derived from an EMBL/GenBank/DDBJ whole genome shotgun (WGS) entry which is preliminary data.</text>
</comment>
<name>A0ABT4H8V1_PAEAL</name>
<evidence type="ECO:0000313" key="2">
    <source>
        <dbReference type="Proteomes" id="UP001527181"/>
    </source>
</evidence>
<accession>A0ABT4H8V1</accession>
<sequence length="65" mass="7190">MSKRSVSKKTVVSLLGVTVATLVSHSEYWVNLKDSVTDQWKKALVRLDKLLAVGHRKRGDVGVQA</sequence>
<organism evidence="1 2">
    <name type="scientific">Paenibacillus alvei</name>
    <name type="common">Bacillus alvei</name>
    <dbReference type="NCBI Taxonomy" id="44250"/>
    <lineage>
        <taxon>Bacteria</taxon>
        <taxon>Bacillati</taxon>
        <taxon>Bacillota</taxon>
        <taxon>Bacilli</taxon>
        <taxon>Bacillales</taxon>
        <taxon>Paenibacillaceae</taxon>
        <taxon>Paenibacillus</taxon>
    </lineage>
</organism>
<gene>
    <name evidence="1" type="ORF">M5X12_31495</name>
</gene>
<dbReference type="EMBL" id="JAMDNP010000151">
    <property type="protein sequence ID" value="MCY9765024.1"/>
    <property type="molecule type" value="Genomic_DNA"/>
</dbReference>
<protein>
    <submittedName>
        <fullName evidence="1">Uncharacterized protein</fullName>
    </submittedName>
</protein>
<dbReference type="RefSeq" id="WP_005542528.1">
    <property type="nucleotide sequence ID" value="NZ_JAMDNK010000065.1"/>
</dbReference>